<feature type="transmembrane region" description="Helical" evidence="4">
    <location>
        <begin position="96"/>
        <end position="115"/>
    </location>
</feature>
<dbReference type="SMART" id="SM00342">
    <property type="entry name" value="HTH_ARAC"/>
    <property type="match status" value="1"/>
</dbReference>
<dbReference type="AlphaFoldDB" id="A0A6C0GE83"/>
<sequence>MIHQANIFLLLFGALQGALLSLWFFRNHRKELSNVYMGVFLVIVGLQLTFKVITKVWLMENVLYLYGLSYQFPLLIGPILYLYTQSKNTNTFHRKDLLHFVPFLIATLHECASLLHLPGLHIHPHSYIQGAIQSAILSAYAFAAYKISIPQVRGFIRVVTIVELLIILTLAIMVRYYGQLPDLRLLFLSLTILIYWISYRVIAASAPFAAPEKPVVALKVQNQPKYAHSSLKPEEGDRIEAQLHHLIGHEKLYLEPELTIDILAAKLSTSRHHLSQVLNERLKKTYADYVNEFRLEEARQRLSNQAHFRFTIAAIALDSGFNSVSSFNELFRKRYGTTPSKYREPFLKKMSA</sequence>
<accession>A0A6C0GE83</accession>
<keyword evidence="3" id="KW-0804">Transcription</keyword>
<dbReference type="PROSITE" id="PS01124">
    <property type="entry name" value="HTH_ARAC_FAMILY_2"/>
    <property type="match status" value="1"/>
</dbReference>
<dbReference type="PRINTS" id="PR00032">
    <property type="entry name" value="HTHARAC"/>
</dbReference>
<feature type="transmembrane region" description="Helical" evidence="4">
    <location>
        <begin position="6"/>
        <end position="25"/>
    </location>
</feature>
<evidence type="ECO:0000256" key="2">
    <source>
        <dbReference type="ARBA" id="ARBA00023125"/>
    </source>
</evidence>
<dbReference type="SUPFAM" id="SSF46689">
    <property type="entry name" value="Homeodomain-like"/>
    <property type="match status" value="1"/>
</dbReference>
<dbReference type="RefSeq" id="WP_162442063.1">
    <property type="nucleotide sequence ID" value="NZ_CP048222.1"/>
</dbReference>
<feature type="domain" description="HTH araC/xylS-type" evidence="5">
    <location>
        <begin position="237"/>
        <end position="345"/>
    </location>
</feature>
<dbReference type="InterPro" id="IPR009057">
    <property type="entry name" value="Homeodomain-like_sf"/>
</dbReference>
<keyword evidence="7" id="KW-1185">Reference proteome</keyword>
<feature type="transmembrane region" description="Helical" evidence="4">
    <location>
        <begin position="183"/>
        <end position="203"/>
    </location>
</feature>
<evidence type="ECO:0000256" key="1">
    <source>
        <dbReference type="ARBA" id="ARBA00023015"/>
    </source>
</evidence>
<dbReference type="Pfam" id="PF12833">
    <property type="entry name" value="HTH_18"/>
    <property type="match status" value="1"/>
</dbReference>
<evidence type="ECO:0000259" key="5">
    <source>
        <dbReference type="PROSITE" id="PS01124"/>
    </source>
</evidence>
<keyword evidence="4" id="KW-1133">Transmembrane helix</keyword>
<dbReference type="PANTHER" id="PTHR43280">
    <property type="entry name" value="ARAC-FAMILY TRANSCRIPTIONAL REGULATOR"/>
    <property type="match status" value="1"/>
</dbReference>
<keyword evidence="2" id="KW-0238">DNA-binding</keyword>
<name>A0A6C0GE83_9BACT</name>
<feature type="transmembrane region" description="Helical" evidence="4">
    <location>
        <begin position="127"/>
        <end position="143"/>
    </location>
</feature>
<dbReference type="InterPro" id="IPR018062">
    <property type="entry name" value="HTH_AraC-typ_CS"/>
</dbReference>
<keyword evidence="4" id="KW-0472">Membrane</keyword>
<organism evidence="6 7">
    <name type="scientific">Rhodocytophaga rosea</name>
    <dbReference type="NCBI Taxonomy" id="2704465"/>
    <lineage>
        <taxon>Bacteria</taxon>
        <taxon>Pseudomonadati</taxon>
        <taxon>Bacteroidota</taxon>
        <taxon>Cytophagia</taxon>
        <taxon>Cytophagales</taxon>
        <taxon>Rhodocytophagaceae</taxon>
        <taxon>Rhodocytophaga</taxon>
    </lineage>
</organism>
<dbReference type="Gene3D" id="1.10.10.60">
    <property type="entry name" value="Homeodomain-like"/>
    <property type="match status" value="2"/>
</dbReference>
<protein>
    <submittedName>
        <fullName evidence="6">AraC family transcriptional regulator</fullName>
    </submittedName>
</protein>
<dbReference type="InterPro" id="IPR020449">
    <property type="entry name" value="Tscrpt_reg_AraC-type_HTH"/>
</dbReference>
<dbReference type="GO" id="GO:0043565">
    <property type="term" value="F:sequence-specific DNA binding"/>
    <property type="evidence" value="ECO:0007669"/>
    <property type="project" value="InterPro"/>
</dbReference>
<dbReference type="EMBL" id="CP048222">
    <property type="protein sequence ID" value="QHT65990.1"/>
    <property type="molecule type" value="Genomic_DNA"/>
</dbReference>
<gene>
    <name evidence="6" type="ORF">GXP67_04550</name>
</gene>
<feature type="transmembrane region" description="Helical" evidence="4">
    <location>
        <begin position="64"/>
        <end position="84"/>
    </location>
</feature>
<dbReference type="InterPro" id="IPR018060">
    <property type="entry name" value="HTH_AraC"/>
</dbReference>
<evidence type="ECO:0000256" key="3">
    <source>
        <dbReference type="ARBA" id="ARBA00023163"/>
    </source>
</evidence>
<dbReference type="GO" id="GO:0003700">
    <property type="term" value="F:DNA-binding transcription factor activity"/>
    <property type="evidence" value="ECO:0007669"/>
    <property type="project" value="InterPro"/>
</dbReference>
<proteinExistence type="predicted"/>
<dbReference type="PANTHER" id="PTHR43280:SF29">
    <property type="entry name" value="ARAC-FAMILY TRANSCRIPTIONAL REGULATOR"/>
    <property type="match status" value="1"/>
</dbReference>
<dbReference type="KEGG" id="rhoz:GXP67_04550"/>
<dbReference type="Proteomes" id="UP000480178">
    <property type="component" value="Chromosome"/>
</dbReference>
<reference evidence="6 7" key="1">
    <citation type="submission" date="2020-01" db="EMBL/GenBank/DDBJ databases">
        <authorList>
            <person name="Kim M.K."/>
        </authorList>
    </citation>
    <scope>NUCLEOTIDE SEQUENCE [LARGE SCALE GENOMIC DNA]</scope>
    <source>
        <strain evidence="6 7">172606-1</strain>
    </source>
</reference>
<feature type="transmembrane region" description="Helical" evidence="4">
    <location>
        <begin position="155"/>
        <end position="177"/>
    </location>
</feature>
<feature type="transmembrane region" description="Helical" evidence="4">
    <location>
        <begin position="37"/>
        <end position="58"/>
    </location>
</feature>
<keyword evidence="1" id="KW-0805">Transcription regulation</keyword>
<evidence type="ECO:0000313" key="6">
    <source>
        <dbReference type="EMBL" id="QHT65990.1"/>
    </source>
</evidence>
<evidence type="ECO:0000256" key="4">
    <source>
        <dbReference type="SAM" id="Phobius"/>
    </source>
</evidence>
<evidence type="ECO:0000313" key="7">
    <source>
        <dbReference type="Proteomes" id="UP000480178"/>
    </source>
</evidence>
<keyword evidence="4" id="KW-0812">Transmembrane</keyword>
<dbReference type="PROSITE" id="PS00041">
    <property type="entry name" value="HTH_ARAC_FAMILY_1"/>
    <property type="match status" value="1"/>
</dbReference>